<organism evidence="1">
    <name type="scientific">Anguilla anguilla</name>
    <name type="common">European freshwater eel</name>
    <name type="synonym">Muraena anguilla</name>
    <dbReference type="NCBI Taxonomy" id="7936"/>
    <lineage>
        <taxon>Eukaryota</taxon>
        <taxon>Metazoa</taxon>
        <taxon>Chordata</taxon>
        <taxon>Craniata</taxon>
        <taxon>Vertebrata</taxon>
        <taxon>Euteleostomi</taxon>
        <taxon>Actinopterygii</taxon>
        <taxon>Neopterygii</taxon>
        <taxon>Teleostei</taxon>
        <taxon>Anguilliformes</taxon>
        <taxon>Anguillidae</taxon>
        <taxon>Anguilla</taxon>
    </lineage>
</organism>
<reference evidence="1" key="2">
    <citation type="journal article" date="2015" name="Fish Shellfish Immunol.">
        <title>Early steps in the European eel (Anguilla anguilla)-Vibrio vulnificus interaction in the gills: Role of the RtxA13 toxin.</title>
        <authorList>
            <person name="Callol A."/>
            <person name="Pajuelo D."/>
            <person name="Ebbesson L."/>
            <person name="Teles M."/>
            <person name="MacKenzie S."/>
            <person name="Amaro C."/>
        </authorList>
    </citation>
    <scope>NUCLEOTIDE SEQUENCE</scope>
</reference>
<proteinExistence type="predicted"/>
<evidence type="ECO:0000313" key="1">
    <source>
        <dbReference type="EMBL" id="JAH53849.1"/>
    </source>
</evidence>
<reference evidence="1" key="1">
    <citation type="submission" date="2014-11" db="EMBL/GenBank/DDBJ databases">
        <authorList>
            <person name="Amaro Gonzalez C."/>
        </authorList>
    </citation>
    <scope>NUCLEOTIDE SEQUENCE</scope>
</reference>
<dbReference type="AlphaFoldDB" id="A0A0E9TJL1"/>
<name>A0A0E9TJL1_ANGAN</name>
<protein>
    <submittedName>
        <fullName evidence="1">Uncharacterized protein</fullName>
    </submittedName>
</protein>
<dbReference type="EMBL" id="GBXM01054728">
    <property type="protein sequence ID" value="JAH53849.1"/>
    <property type="molecule type" value="Transcribed_RNA"/>
</dbReference>
<accession>A0A0E9TJL1</accession>
<sequence>MSLIWSSGSNEKHLYALGYLRVQVIKSNRGF</sequence>